<dbReference type="PANTHER" id="PTHR10642:SF25">
    <property type="entry name" value="RNASE H TYPE-1 DOMAIN-CONTAINING PROTEIN"/>
    <property type="match status" value="1"/>
</dbReference>
<name>A0ABP1PTY9_9HEXA</name>
<evidence type="ECO:0000313" key="3">
    <source>
        <dbReference type="EMBL" id="CAL8077239.1"/>
    </source>
</evidence>
<dbReference type="PROSITE" id="PS50879">
    <property type="entry name" value="RNASE_H_1"/>
    <property type="match status" value="1"/>
</dbReference>
<reference evidence="3 5" key="1">
    <citation type="submission" date="2024-08" db="EMBL/GenBank/DDBJ databases">
        <authorList>
            <person name="Cucini C."/>
            <person name="Frati F."/>
        </authorList>
    </citation>
    <scope>NUCLEOTIDE SEQUENCE [LARGE SCALE GENOMIC DNA]</scope>
</reference>
<dbReference type="EMBL" id="CAXLJM020000024">
    <property type="protein sequence ID" value="CAL8090255.1"/>
    <property type="molecule type" value="Genomic_DNA"/>
</dbReference>
<dbReference type="EMBL" id="CAXLJM020000012">
    <property type="protein sequence ID" value="CAL8077239.1"/>
    <property type="molecule type" value="Genomic_DNA"/>
</dbReference>
<organism evidence="3 5">
    <name type="scientific">Orchesella dallaii</name>
    <dbReference type="NCBI Taxonomy" id="48710"/>
    <lineage>
        <taxon>Eukaryota</taxon>
        <taxon>Metazoa</taxon>
        <taxon>Ecdysozoa</taxon>
        <taxon>Arthropoda</taxon>
        <taxon>Hexapoda</taxon>
        <taxon>Collembola</taxon>
        <taxon>Entomobryomorpha</taxon>
        <taxon>Entomobryoidea</taxon>
        <taxon>Orchesellidae</taxon>
        <taxon>Orchesellinae</taxon>
        <taxon>Orchesella</taxon>
    </lineage>
</organism>
<dbReference type="CDD" id="cd09276">
    <property type="entry name" value="Rnase_HI_RT_non_LTR"/>
    <property type="match status" value="1"/>
</dbReference>
<accession>A0ABP1PTY9</accession>
<evidence type="ECO:0000259" key="2">
    <source>
        <dbReference type="PROSITE" id="PS50879"/>
    </source>
</evidence>
<dbReference type="SUPFAM" id="SSF53098">
    <property type="entry name" value="Ribonuclease H-like"/>
    <property type="match status" value="1"/>
</dbReference>
<comment type="caution">
    <text evidence="3">The sequence shown here is derived from an EMBL/GenBank/DDBJ whole genome shotgun (WGS) entry which is preliminary data.</text>
</comment>
<dbReference type="Proteomes" id="UP001642540">
    <property type="component" value="Unassembled WGS sequence"/>
</dbReference>
<evidence type="ECO:0000313" key="4">
    <source>
        <dbReference type="EMBL" id="CAL8090255.1"/>
    </source>
</evidence>
<protein>
    <recommendedName>
        <fullName evidence="2">RNase H type-1 domain-containing protein</fullName>
    </recommendedName>
</protein>
<keyword evidence="5" id="KW-1185">Reference proteome</keyword>
<dbReference type="Pfam" id="PF00075">
    <property type="entry name" value="RNase_H"/>
    <property type="match status" value="1"/>
</dbReference>
<dbReference type="InterPro" id="IPR002156">
    <property type="entry name" value="RNaseH_domain"/>
</dbReference>
<dbReference type="InterPro" id="IPR012337">
    <property type="entry name" value="RNaseH-like_sf"/>
</dbReference>
<comment type="similarity">
    <text evidence="1">Belongs to the RNase H family.</text>
</comment>
<evidence type="ECO:0000313" key="5">
    <source>
        <dbReference type="Proteomes" id="UP001642540"/>
    </source>
</evidence>
<proteinExistence type="inferred from homology"/>
<dbReference type="Gene3D" id="3.30.420.10">
    <property type="entry name" value="Ribonuclease H-like superfamily/Ribonuclease H"/>
    <property type="match status" value="1"/>
</dbReference>
<dbReference type="PANTHER" id="PTHR10642">
    <property type="entry name" value="RIBONUCLEASE H1"/>
    <property type="match status" value="1"/>
</dbReference>
<sequence>MHRLYHNKAWNDRGDFGHLSRANHVKICREMGDKLPLIKWPCDLRVTRPLIEGAFKVNLPSRKKWGEMGPPQHDEEDVVCYTDGSRHDGSTGAAAIINYGGEQNLVTIPLGASATVFQAEVLAICWAAYAMSSLPMGRSIYIYSDSRSALQALQTWQYMTHLVGECFQALNILAGKHSVELIWIPAHEGFQGNEQADQLAKEAAGTVVYGPEPIIPVSMSSVRLAIKSVAIKKHKMLWGRYGGARQTKELIDIPSMRVSNFLITLSRSNIRLFTQVITGHSTLNGHLHRIGRADSNICPYCNNGRETSLHFLGRCDYFLTKRLDVLEGQTFGAEGVRVLEPAKLMLYIISSNRFKEDKH</sequence>
<dbReference type="InterPro" id="IPR050092">
    <property type="entry name" value="RNase_H"/>
</dbReference>
<gene>
    <name evidence="3" type="ORF">ODALV1_LOCUS3745</name>
    <name evidence="4" type="ORF">ODALV1_LOCUS7591</name>
</gene>
<evidence type="ECO:0000256" key="1">
    <source>
        <dbReference type="ARBA" id="ARBA00005300"/>
    </source>
</evidence>
<dbReference type="InterPro" id="IPR036397">
    <property type="entry name" value="RNaseH_sf"/>
</dbReference>
<feature type="domain" description="RNase H type-1" evidence="2">
    <location>
        <begin position="74"/>
        <end position="205"/>
    </location>
</feature>